<dbReference type="PANTHER" id="PTHR30244">
    <property type="entry name" value="TRANSAMINASE"/>
    <property type="match status" value="1"/>
</dbReference>
<proteinExistence type="inferred from homology"/>
<comment type="caution">
    <text evidence="6">The sequence shown here is derived from an EMBL/GenBank/DDBJ whole genome shotgun (WGS) entry which is preliminary data.</text>
</comment>
<dbReference type="AlphaFoldDB" id="A0A3A4R2X4"/>
<dbReference type="InterPro" id="IPR015422">
    <property type="entry name" value="PyrdxlP-dep_Trfase_small"/>
</dbReference>
<evidence type="ECO:0000256" key="2">
    <source>
        <dbReference type="ARBA" id="ARBA00037999"/>
    </source>
</evidence>
<evidence type="ECO:0000256" key="4">
    <source>
        <dbReference type="PIRSR" id="PIRSR000390-2"/>
    </source>
</evidence>
<evidence type="ECO:0000256" key="3">
    <source>
        <dbReference type="PIRSR" id="PIRSR000390-1"/>
    </source>
</evidence>
<feature type="active site" description="Proton acceptor" evidence="3">
    <location>
        <position position="186"/>
    </location>
</feature>
<evidence type="ECO:0000256" key="5">
    <source>
        <dbReference type="RuleBase" id="RU004508"/>
    </source>
</evidence>
<dbReference type="CDD" id="cd00616">
    <property type="entry name" value="AHBA_syn"/>
    <property type="match status" value="1"/>
</dbReference>
<reference evidence="6 7" key="1">
    <citation type="journal article" date="2017" name="ISME J.">
        <title>Energy and carbon metabolisms in a deep terrestrial subsurface fluid microbial community.</title>
        <authorList>
            <person name="Momper L."/>
            <person name="Jungbluth S.P."/>
            <person name="Lee M.D."/>
            <person name="Amend J.P."/>
        </authorList>
    </citation>
    <scope>NUCLEOTIDE SEQUENCE [LARGE SCALE GENOMIC DNA]</scope>
    <source>
        <strain evidence="6">SURF_26</strain>
    </source>
</reference>
<evidence type="ECO:0000256" key="1">
    <source>
        <dbReference type="ARBA" id="ARBA00022898"/>
    </source>
</evidence>
<keyword evidence="6" id="KW-0032">Aminotransferase</keyword>
<dbReference type="GO" id="GO:0008483">
    <property type="term" value="F:transaminase activity"/>
    <property type="evidence" value="ECO:0007669"/>
    <property type="project" value="UniProtKB-KW"/>
</dbReference>
<sequence>MNVPLLDVHKHIETMRPALMAALEQVVGHARFIMGPEVQQLEDEIRQYTGAKHAIACASGTDALLLSIKALGIGAGDEVITTPFTFFATAGAVANAGAAPVFVDIKNDTFNIDPDAIEAAITKNTKAIIPVHLFGQSADMGRVMEIAKKHGLAVIEDAAQSIGATYKNRMTGTIGDTGCFSFFPSKNLGGIGDGGLVTCNDDKLAETLTLLRQHGAHQRYYHDIIGTNSRLDTLQAAALLAFLPHLDRWAKQRAAHAALYTESFSDIPEIITPACAPDRNHVYNQYTIRVPNRDAFQAYLTEKQVGCAIYYPVCLHLQKCFVHLGYVEGQLPLSEQAASQVISLPVYPELSAAQQEYVISSVRAFFGK</sequence>
<evidence type="ECO:0000313" key="7">
    <source>
        <dbReference type="Proteomes" id="UP000266426"/>
    </source>
</evidence>
<dbReference type="Gene3D" id="3.90.1150.10">
    <property type="entry name" value="Aspartate Aminotransferase, domain 1"/>
    <property type="match status" value="1"/>
</dbReference>
<evidence type="ECO:0000313" key="6">
    <source>
        <dbReference type="EMBL" id="RJP60450.1"/>
    </source>
</evidence>
<accession>A0A3A4R2X4</accession>
<feature type="modified residue" description="N6-(pyridoxal phosphate)lysine" evidence="4">
    <location>
        <position position="186"/>
    </location>
</feature>
<dbReference type="GO" id="GO:0030170">
    <property type="term" value="F:pyridoxal phosphate binding"/>
    <property type="evidence" value="ECO:0007669"/>
    <property type="project" value="UniProtKB-ARBA"/>
</dbReference>
<dbReference type="Proteomes" id="UP000266426">
    <property type="component" value="Unassembled WGS sequence"/>
</dbReference>
<comment type="similarity">
    <text evidence="2 5">Belongs to the DegT/DnrJ/EryC1 family.</text>
</comment>
<keyword evidence="1 4" id="KW-0663">Pyridoxal phosphate</keyword>
<gene>
    <name evidence="6" type="ORF">C4541_03920</name>
</gene>
<dbReference type="Gene3D" id="3.40.640.10">
    <property type="entry name" value="Type I PLP-dependent aspartate aminotransferase-like (Major domain)"/>
    <property type="match status" value="1"/>
</dbReference>
<name>A0A3A4R2X4_9BACT</name>
<dbReference type="PIRSF" id="PIRSF000390">
    <property type="entry name" value="PLP_StrS"/>
    <property type="match status" value="1"/>
</dbReference>
<protein>
    <submittedName>
        <fullName evidence="6">DegT/DnrJ/EryC1/StrS family aminotransferase</fullName>
    </submittedName>
</protein>
<dbReference type="EMBL" id="QZJZ01000029">
    <property type="protein sequence ID" value="RJP60450.1"/>
    <property type="molecule type" value="Genomic_DNA"/>
</dbReference>
<dbReference type="FunFam" id="3.40.640.10:FF:000089">
    <property type="entry name" value="Aminotransferase, DegT/DnrJ/EryC1/StrS family"/>
    <property type="match status" value="1"/>
</dbReference>
<dbReference type="GO" id="GO:0000271">
    <property type="term" value="P:polysaccharide biosynthetic process"/>
    <property type="evidence" value="ECO:0007669"/>
    <property type="project" value="TreeGrafter"/>
</dbReference>
<dbReference type="InterPro" id="IPR015424">
    <property type="entry name" value="PyrdxlP-dep_Trfase"/>
</dbReference>
<dbReference type="InterPro" id="IPR000653">
    <property type="entry name" value="DegT/StrS_aminotransferase"/>
</dbReference>
<dbReference type="InterPro" id="IPR015421">
    <property type="entry name" value="PyrdxlP-dep_Trfase_major"/>
</dbReference>
<organism evidence="6 7">
    <name type="scientific">Candidatus Auribacter fodinae</name>
    <dbReference type="NCBI Taxonomy" id="2093366"/>
    <lineage>
        <taxon>Bacteria</taxon>
        <taxon>Pseudomonadati</taxon>
        <taxon>Candidatus Auribacterota</taxon>
        <taxon>Candidatus Auribacteria</taxon>
        <taxon>Candidatus Auribacterales</taxon>
        <taxon>Candidatus Auribacteraceae</taxon>
        <taxon>Candidatus Auribacter</taxon>
    </lineage>
</organism>
<keyword evidence="6" id="KW-0808">Transferase</keyword>
<dbReference type="Pfam" id="PF01041">
    <property type="entry name" value="DegT_DnrJ_EryC1"/>
    <property type="match status" value="1"/>
</dbReference>
<dbReference type="PANTHER" id="PTHR30244:SF36">
    <property type="entry name" value="3-OXO-GLUCOSE-6-PHOSPHATE:GLUTAMATE AMINOTRANSFERASE"/>
    <property type="match status" value="1"/>
</dbReference>
<dbReference type="SUPFAM" id="SSF53383">
    <property type="entry name" value="PLP-dependent transferases"/>
    <property type="match status" value="1"/>
</dbReference>